<evidence type="ECO:0000313" key="1">
    <source>
        <dbReference type="EMBL" id="KAG5572641.1"/>
    </source>
</evidence>
<reference evidence="1 2" key="1">
    <citation type="submission" date="2020-09" db="EMBL/GenBank/DDBJ databases">
        <title>De no assembly of potato wild relative species, Solanum commersonii.</title>
        <authorList>
            <person name="Cho K."/>
        </authorList>
    </citation>
    <scope>NUCLEOTIDE SEQUENCE [LARGE SCALE GENOMIC DNA]</scope>
    <source>
        <strain evidence="1">LZ3.2</strain>
        <tissue evidence="1">Leaf</tissue>
    </source>
</reference>
<dbReference type="OrthoDB" id="202537at2759"/>
<sequence length="78" mass="9038">PDDLNNKHKLNYAIPTNLSELFLQKWIKHDNNPLVVDGELIINKTKFCDPKLARIEEFCGKGQGIRWCSSGRNQQRMV</sequence>
<dbReference type="EMBL" id="JACXVP010000012">
    <property type="protein sequence ID" value="KAG5572641.1"/>
    <property type="molecule type" value="Genomic_DNA"/>
</dbReference>
<comment type="caution">
    <text evidence="1">The sequence shown here is derived from an EMBL/GenBank/DDBJ whole genome shotgun (WGS) entry which is preliminary data.</text>
</comment>
<dbReference type="AlphaFoldDB" id="A0A9J5WAJ8"/>
<proteinExistence type="predicted"/>
<accession>A0A9J5WAJ8</accession>
<organism evidence="1 2">
    <name type="scientific">Solanum commersonii</name>
    <name type="common">Commerson's wild potato</name>
    <name type="synonym">Commerson's nightshade</name>
    <dbReference type="NCBI Taxonomy" id="4109"/>
    <lineage>
        <taxon>Eukaryota</taxon>
        <taxon>Viridiplantae</taxon>
        <taxon>Streptophyta</taxon>
        <taxon>Embryophyta</taxon>
        <taxon>Tracheophyta</taxon>
        <taxon>Spermatophyta</taxon>
        <taxon>Magnoliopsida</taxon>
        <taxon>eudicotyledons</taxon>
        <taxon>Gunneridae</taxon>
        <taxon>Pentapetalae</taxon>
        <taxon>asterids</taxon>
        <taxon>lamiids</taxon>
        <taxon>Solanales</taxon>
        <taxon>Solanaceae</taxon>
        <taxon>Solanoideae</taxon>
        <taxon>Solaneae</taxon>
        <taxon>Solanum</taxon>
    </lineage>
</organism>
<evidence type="ECO:0000313" key="2">
    <source>
        <dbReference type="Proteomes" id="UP000824120"/>
    </source>
</evidence>
<gene>
    <name evidence="1" type="ORF">H5410_062407</name>
</gene>
<protein>
    <submittedName>
        <fullName evidence="1">Uncharacterized protein</fullName>
    </submittedName>
</protein>
<dbReference type="Proteomes" id="UP000824120">
    <property type="component" value="Chromosome 12"/>
</dbReference>
<keyword evidence="2" id="KW-1185">Reference proteome</keyword>
<feature type="non-terminal residue" evidence="1">
    <location>
        <position position="1"/>
    </location>
</feature>
<name>A0A9J5WAJ8_SOLCO</name>